<name>A0A1B9P0S2_ALILO</name>
<feature type="region of interest" description="Disordered" evidence="1">
    <location>
        <begin position="1"/>
        <end position="23"/>
    </location>
</feature>
<dbReference type="Proteomes" id="UP000093523">
    <property type="component" value="Unassembled WGS sequence"/>
</dbReference>
<dbReference type="OrthoDB" id="9803878at2"/>
<evidence type="ECO:0000313" key="3">
    <source>
        <dbReference type="Proteomes" id="UP000093523"/>
    </source>
</evidence>
<accession>A0A1B9P0S2</accession>
<protein>
    <submittedName>
        <fullName evidence="2">Uncharacterized protein</fullName>
    </submittedName>
</protein>
<dbReference type="EMBL" id="MAJU01000008">
    <property type="protein sequence ID" value="OCH21905.1"/>
    <property type="molecule type" value="Genomic_DNA"/>
</dbReference>
<gene>
    <name evidence="2" type="ORF">A6E04_08575</name>
</gene>
<evidence type="ECO:0000256" key="1">
    <source>
        <dbReference type="SAM" id="MobiDB-lite"/>
    </source>
</evidence>
<dbReference type="AlphaFoldDB" id="A0A1B9P0S2"/>
<organism evidence="2 3">
    <name type="scientific">Aliivibrio logei</name>
    <name type="common">Vibrio logei</name>
    <dbReference type="NCBI Taxonomy" id="688"/>
    <lineage>
        <taxon>Bacteria</taxon>
        <taxon>Pseudomonadati</taxon>
        <taxon>Pseudomonadota</taxon>
        <taxon>Gammaproteobacteria</taxon>
        <taxon>Vibrionales</taxon>
        <taxon>Vibrionaceae</taxon>
        <taxon>Aliivibrio</taxon>
    </lineage>
</organism>
<dbReference type="RefSeq" id="WP_065610527.1">
    <property type="nucleotide sequence ID" value="NZ_CAWMPN010000008.1"/>
</dbReference>
<dbReference type="STRING" id="688.A6E04_08575"/>
<comment type="caution">
    <text evidence="2">The sequence shown here is derived from an EMBL/GenBank/DDBJ whole genome shotgun (WGS) entry which is preliminary data.</text>
</comment>
<proteinExistence type="predicted"/>
<sequence length="270" mass="30846">MELKLHSNASTTPRTRKYIQSSDKTDAELANELSISIDTVKKWRNRDCFHDKSHRPKVIHKTLTPEQEVFILYLRKRLYLSLDELLEVTRLLINKGVSRSSLNRCLSSHKVGRLIKPKVEGNKNAIIIDAFIIPETIAPQSVLLIFVEKFSGHISFALIKKDDEPAKQKIVKFLTNALPYKIESISSSSNQIAQDISALVLNEFEIHTGLEINSDANFEKMMPDLLVGELFDRRLGLGATILEYEDILNKRVIRKKFKNLTPHAYIASTY</sequence>
<reference evidence="2 3" key="1">
    <citation type="submission" date="2016-06" db="EMBL/GenBank/DDBJ databases">
        <authorList>
            <person name="Kjaerup R.B."/>
            <person name="Dalgaard T.S."/>
            <person name="Juul-Madsen H.R."/>
        </authorList>
    </citation>
    <scope>NUCLEOTIDE SEQUENCE [LARGE SCALE GENOMIC DNA]</scope>
    <source>
        <strain evidence="2 3">1S159</strain>
    </source>
</reference>
<feature type="compositionally biased region" description="Polar residues" evidence="1">
    <location>
        <begin position="7"/>
        <end position="22"/>
    </location>
</feature>
<evidence type="ECO:0000313" key="2">
    <source>
        <dbReference type="EMBL" id="OCH21905.1"/>
    </source>
</evidence>